<evidence type="ECO:0000313" key="1">
    <source>
        <dbReference type="EMBL" id="BFO77472.1"/>
    </source>
</evidence>
<sequence length="58" mass="6858">MKRKYMRPTVEEIHIIQETALLVGSENDHADAKKNHLIWEEEAAEDGWLVKHANMWED</sequence>
<gene>
    <name evidence="1" type="ORF">GTC17260_01070</name>
</gene>
<protein>
    <submittedName>
        <fullName evidence="1">Uncharacterized protein</fullName>
    </submittedName>
</protein>
<dbReference type="AlphaFoldDB" id="A0AB33JD75"/>
<accession>A0AB33JD75</accession>
<name>A0AB33JD75_9BACT</name>
<proteinExistence type="predicted"/>
<dbReference type="EMBL" id="AP035788">
    <property type="protein sequence ID" value="BFO77472.1"/>
    <property type="molecule type" value="Genomic_DNA"/>
</dbReference>
<organism evidence="1">
    <name type="scientific">Prevotella sp. GTC17260</name>
    <dbReference type="NCBI Taxonomy" id="3236796"/>
    <lineage>
        <taxon>Bacteria</taxon>
        <taxon>Pseudomonadati</taxon>
        <taxon>Bacteroidota</taxon>
        <taxon>Bacteroidia</taxon>
        <taxon>Bacteroidales</taxon>
        <taxon>Prevotellaceae</taxon>
        <taxon>Prevotella</taxon>
    </lineage>
</organism>
<reference evidence="1" key="1">
    <citation type="submission" date="2024-07" db="EMBL/GenBank/DDBJ databases">
        <title>Complete genome sequence of Prevotella sp. YM-2024 GTC17260.</title>
        <authorList>
            <person name="Hayashi M."/>
            <person name="Muto Y."/>
            <person name="Tanaka K."/>
            <person name="Niwa H."/>
        </authorList>
    </citation>
    <scope>NUCLEOTIDE SEQUENCE</scope>
    <source>
        <strain evidence="1">GTC17260</strain>
    </source>
</reference>